<gene>
    <name evidence="10" type="ORF">SAMN05216179_3013</name>
</gene>
<evidence type="ECO:0000256" key="1">
    <source>
        <dbReference type="ARBA" id="ARBA00004635"/>
    </source>
</evidence>
<dbReference type="Pfam" id="PF03180">
    <property type="entry name" value="Lipoprotein_9"/>
    <property type="match status" value="1"/>
</dbReference>
<keyword evidence="4" id="KW-0564">Palmitate</keyword>
<dbReference type="SUPFAM" id="SSF53850">
    <property type="entry name" value="Periplasmic binding protein-like II"/>
    <property type="match status" value="1"/>
</dbReference>
<dbReference type="AlphaFoldDB" id="A0A1M7QC08"/>
<name>A0A1M7QC08_9BACI</name>
<organism evidence="10 11">
    <name type="scientific">Gracilibacillus kekensis</name>
    <dbReference type="NCBI Taxonomy" id="1027249"/>
    <lineage>
        <taxon>Bacteria</taxon>
        <taxon>Bacillati</taxon>
        <taxon>Bacillota</taxon>
        <taxon>Bacilli</taxon>
        <taxon>Bacillales</taxon>
        <taxon>Bacillaceae</taxon>
        <taxon>Gracilibacillus</taxon>
    </lineage>
</organism>
<evidence type="ECO:0000313" key="10">
    <source>
        <dbReference type="EMBL" id="SHN27923.1"/>
    </source>
</evidence>
<keyword evidence="3" id="KW-0472">Membrane</keyword>
<evidence type="ECO:0000256" key="4">
    <source>
        <dbReference type="ARBA" id="ARBA00023139"/>
    </source>
</evidence>
<keyword evidence="11" id="KW-1185">Reference proteome</keyword>
<feature type="chain" id="PRO_5038463584" description="Lipoprotein" evidence="9">
    <location>
        <begin position="19"/>
        <end position="293"/>
    </location>
</feature>
<dbReference type="PANTHER" id="PTHR30429">
    <property type="entry name" value="D-METHIONINE-BINDING LIPOPROTEIN METQ"/>
    <property type="match status" value="1"/>
</dbReference>
<dbReference type="PIRSF" id="PIRSF002854">
    <property type="entry name" value="MetQ"/>
    <property type="match status" value="1"/>
</dbReference>
<evidence type="ECO:0000256" key="7">
    <source>
        <dbReference type="PIRSR" id="PIRSR002854-1"/>
    </source>
</evidence>
<comment type="subcellular location">
    <subcellularLocation>
        <location evidence="1">Membrane</location>
        <topology evidence="1">Lipid-anchor</topology>
    </subcellularLocation>
</comment>
<sequence length="293" mass="32335">MKKLLTLLLATLCLFALVACGTSEDESQTTGDNNASEGTEEDNETADQETVELVIGATSVPHAEVLEKAKPLLEEQNINIEIEVYQDYVFPNDDLESGTLDANYFQHIPYLESQKEEKGFDFVNIGGIHIEPMGIYSKNITSLDDIEEGTAVIMSNSVADHGRVLSLLEREDLLTLDDSVEAVDATVQDVAENPLNLEFVTDVDAGFLPEFYDREEDSLIAINTNYAIEADLVPTEDALILEGAESPYVNVIAARAEDEDNEALHKLVEILRSEEIQTFIEEEYQGAVVPVSE</sequence>
<dbReference type="RefSeq" id="WP_073202664.1">
    <property type="nucleotide sequence ID" value="NZ_FRCZ01000006.1"/>
</dbReference>
<comment type="similarity">
    <text evidence="6">Belongs to the nlpA lipoprotein family.</text>
</comment>
<dbReference type="InterPro" id="IPR004872">
    <property type="entry name" value="Lipoprotein_NlpA"/>
</dbReference>
<dbReference type="OrthoDB" id="9812878at2"/>
<accession>A0A1M7QC08</accession>
<dbReference type="Proteomes" id="UP000184184">
    <property type="component" value="Unassembled WGS sequence"/>
</dbReference>
<dbReference type="STRING" id="1027249.SAMN05216179_3013"/>
<dbReference type="EMBL" id="FRCZ01000006">
    <property type="protein sequence ID" value="SHN27923.1"/>
    <property type="molecule type" value="Genomic_DNA"/>
</dbReference>
<dbReference type="PANTHER" id="PTHR30429:SF0">
    <property type="entry name" value="METHIONINE-BINDING LIPOPROTEIN METQ"/>
    <property type="match status" value="1"/>
</dbReference>
<feature type="compositionally biased region" description="Polar residues" evidence="8">
    <location>
        <begin position="28"/>
        <end position="37"/>
    </location>
</feature>
<evidence type="ECO:0000256" key="5">
    <source>
        <dbReference type="ARBA" id="ARBA00023288"/>
    </source>
</evidence>
<evidence type="ECO:0000256" key="6">
    <source>
        <dbReference type="PIRNR" id="PIRNR002854"/>
    </source>
</evidence>
<evidence type="ECO:0000256" key="2">
    <source>
        <dbReference type="ARBA" id="ARBA00022729"/>
    </source>
</evidence>
<evidence type="ECO:0000256" key="9">
    <source>
        <dbReference type="SAM" id="SignalP"/>
    </source>
</evidence>
<dbReference type="Gene3D" id="3.40.190.10">
    <property type="entry name" value="Periplasmic binding protein-like II"/>
    <property type="match status" value="2"/>
</dbReference>
<protein>
    <recommendedName>
        <fullName evidence="6">Lipoprotein</fullName>
    </recommendedName>
</protein>
<feature type="signal peptide" evidence="9">
    <location>
        <begin position="1"/>
        <end position="18"/>
    </location>
</feature>
<reference evidence="10 11" key="1">
    <citation type="submission" date="2016-11" db="EMBL/GenBank/DDBJ databases">
        <authorList>
            <person name="Jaros S."/>
            <person name="Januszkiewicz K."/>
            <person name="Wedrychowicz H."/>
        </authorList>
    </citation>
    <scope>NUCLEOTIDE SEQUENCE [LARGE SCALE GENOMIC DNA]</scope>
    <source>
        <strain evidence="10 11">CGMCC 1.10681</strain>
    </source>
</reference>
<evidence type="ECO:0000256" key="8">
    <source>
        <dbReference type="SAM" id="MobiDB-lite"/>
    </source>
</evidence>
<proteinExistence type="inferred from homology"/>
<evidence type="ECO:0000313" key="11">
    <source>
        <dbReference type="Proteomes" id="UP000184184"/>
    </source>
</evidence>
<dbReference type="GO" id="GO:0016020">
    <property type="term" value="C:membrane"/>
    <property type="evidence" value="ECO:0007669"/>
    <property type="project" value="UniProtKB-SubCell"/>
</dbReference>
<keyword evidence="2 9" id="KW-0732">Signal</keyword>
<feature type="lipid moiety-binding region" description="S-diacylglycerol cysteine" evidence="7">
    <location>
        <position position="20"/>
    </location>
</feature>
<evidence type="ECO:0000256" key="3">
    <source>
        <dbReference type="ARBA" id="ARBA00023136"/>
    </source>
</evidence>
<keyword evidence="5 6" id="KW-0449">Lipoprotein</keyword>
<feature type="compositionally biased region" description="Acidic residues" evidence="8">
    <location>
        <begin position="38"/>
        <end position="48"/>
    </location>
</feature>
<feature type="region of interest" description="Disordered" evidence="8">
    <location>
        <begin position="24"/>
        <end position="48"/>
    </location>
</feature>
<dbReference type="PROSITE" id="PS51257">
    <property type="entry name" value="PROKAR_LIPOPROTEIN"/>
    <property type="match status" value="1"/>
</dbReference>